<dbReference type="PROSITE" id="PS51782">
    <property type="entry name" value="LYSM"/>
    <property type="match status" value="1"/>
</dbReference>
<dbReference type="EMBL" id="UZAE01013537">
    <property type="protein sequence ID" value="VDO10273.1"/>
    <property type="molecule type" value="Genomic_DNA"/>
</dbReference>
<evidence type="ECO:0000256" key="1">
    <source>
        <dbReference type="SAM" id="MobiDB-lite"/>
    </source>
</evidence>
<feature type="compositionally biased region" description="Polar residues" evidence="1">
    <location>
        <begin position="213"/>
        <end position="225"/>
    </location>
</feature>
<dbReference type="STRING" id="102285.A0A158QJ98"/>
<dbReference type="InterPro" id="IPR036779">
    <property type="entry name" value="LysM_dom_sf"/>
</dbReference>
<feature type="region of interest" description="Disordered" evidence="1">
    <location>
        <begin position="62"/>
        <end position="91"/>
    </location>
</feature>
<name>A0A158QJ98_RODNA</name>
<sequence>MSAADIEVSDKTEDKQELYIVESGDSLTSVAAKFDLTPSRLCQINKLCSNHLFAGQRLKVVKEEPEHPKSKDDCREEALESKTMPDSGTNVPSIEKRYRTIFKRIIGAETLEKSFPAKVLQADKRETNDPLAAGCLKVDARFCPDLNTCIKGTLIATIETLMFAPLDESDQIEALCQSAVEMRYDSVRSIAAYTDASVFVFTKRPRFQKQSTFFSNADDPSNNIGSAHAPSGDVTQYEGTNH</sequence>
<organism evidence="5">
    <name type="scientific">Rodentolepis nana</name>
    <name type="common">Dwarf tapeworm</name>
    <name type="synonym">Hymenolepis nana</name>
    <dbReference type="NCBI Taxonomy" id="102285"/>
    <lineage>
        <taxon>Eukaryota</taxon>
        <taxon>Metazoa</taxon>
        <taxon>Spiralia</taxon>
        <taxon>Lophotrochozoa</taxon>
        <taxon>Platyhelminthes</taxon>
        <taxon>Cestoda</taxon>
        <taxon>Eucestoda</taxon>
        <taxon>Cyclophyllidea</taxon>
        <taxon>Hymenolepididae</taxon>
        <taxon>Rodentolepis</taxon>
    </lineage>
</organism>
<dbReference type="CDD" id="cd00118">
    <property type="entry name" value="LysM"/>
    <property type="match status" value="1"/>
</dbReference>
<dbReference type="OrthoDB" id="26679at2759"/>
<feature type="compositionally biased region" description="Polar residues" evidence="1">
    <location>
        <begin position="233"/>
        <end position="242"/>
    </location>
</feature>
<keyword evidence="4" id="KW-1185">Reference proteome</keyword>
<dbReference type="Pfam" id="PF01476">
    <property type="entry name" value="LysM"/>
    <property type="match status" value="1"/>
</dbReference>
<dbReference type="InterPro" id="IPR018392">
    <property type="entry name" value="LysM"/>
</dbReference>
<evidence type="ECO:0000313" key="3">
    <source>
        <dbReference type="EMBL" id="VDO10273.1"/>
    </source>
</evidence>
<accession>A0A158QJ98</accession>
<reference evidence="5" key="1">
    <citation type="submission" date="2016-04" db="UniProtKB">
        <authorList>
            <consortium name="WormBaseParasite"/>
        </authorList>
    </citation>
    <scope>IDENTIFICATION</scope>
</reference>
<feature type="compositionally biased region" description="Basic and acidic residues" evidence="1">
    <location>
        <begin position="62"/>
        <end position="80"/>
    </location>
</feature>
<feature type="region of interest" description="Disordered" evidence="1">
    <location>
        <begin position="213"/>
        <end position="242"/>
    </location>
</feature>
<evidence type="ECO:0000313" key="4">
    <source>
        <dbReference type="Proteomes" id="UP000278807"/>
    </source>
</evidence>
<evidence type="ECO:0000313" key="5">
    <source>
        <dbReference type="WBParaSite" id="HNAJ_0001138001-mRNA-1"/>
    </source>
</evidence>
<gene>
    <name evidence="3" type="ORF">HNAJ_LOCUS11370</name>
</gene>
<dbReference type="WBParaSite" id="HNAJ_0001138001-mRNA-1">
    <property type="protein sequence ID" value="HNAJ_0001138001-mRNA-1"/>
    <property type="gene ID" value="HNAJ_0001138001"/>
</dbReference>
<dbReference type="Gene3D" id="3.10.350.10">
    <property type="entry name" value="LysM domain"/>
    <property type="match status" value="1"/>
</dbReference>
<dbReference type="SUPFAM" id="SSF54106">
    <property type="entry name" value="LysM domain"/>
    <property type="match status" value="1"/>
</dbReference>
<proteinExistence type="predicted"/>
<dbReference type="Proteomes" id="UP000278807">
    <property type="component" value="Unassembled WGS sequence"/>
</dbReference>
<evidence type="ECO:0000259" key="2">
    <source>
        <dbReference type="PROSITE" id="PS51782"/>
    </source>
</evidence>
<feature type="domain" description="LysM" evidence="2">
    <location>
        <begin position="17"/>
        <end position="60"/>
    </location>
</feature>
<reference evidence="3 4" key="2">
    <citation type="submission" date="2018-11" db="EMBL/GenBank/DDBJ databases">
        <authorList>
            <consortium name="Pathogen Informatics"/>
        </authorList>
    </citation>
    <scope>NUCLEOTIDE SEQUENCE [LARGE SCALE GENOMIC DNA]</scope>
</reference>
<dbReference type="SMART" id="SM00257">
    <property type="entry name" value="LysM"/>
    <property type="match status" value="1"/>
</dbReference>
<dbReference type="AlphaFoldDB" id="A0A158QJ98"/>
<protein>
    <submittedName>
        <fullName evidence="5">LysM domain-containing protein</fullName>
    </submittedName>
</protein>